<name>A0A1F4VZP9_UNCKA</name>
<dbReference type="Proteomes" id="UP000176614">
    <property type="component" value="Unassembled WGS sequence"/>
</dbReference>
<dbReference type="EMBL" id="MEVT01000014">
    <property type="protein sequence ID" value="OGC62667.1"/>
    <property type="molecule type" value="Genomic_DNA"/>
</dbReference>
<sequence>MANKAAGELFLVRVWVTVSNPTGFWSRYRVSENGTLLDATGTELQGYRVALSDSGELSVTSGDTTSKVDDGLTDLGNYLEGWYSTQELAGKELDKAIPLELITHNPYRFH</sequence>
<gene>
    <name evidence="1" type="ORF">A2264_02240</name>
</gene>
<evidence type="ECO:0000313" key="2">
    <source>
        <dbReference type="Proteomes" id="UP000176614"/>
    </source>
</evidence>
<protein>
    <submittedName>
        <fullName evidence="1">Uncharacterized protein</fullName>
    </submittedName>
</protein>
<comment type="caution">
    <text evidence="1">The sequence shown here is derived from an EMBL/GenBank/DDBJ whole genome shotgun (WGS) entry which is preliminary data.</text>
</comment>
<dbReference type="AlphaFoldDB" id="A0A1F4VZP9"/>
<organism evidence="1 2">
    <name type="scientific">candidate division WWE3 bacterium RIFOXYA2_FULL_46_9</name>
    <dbReference type="NCBI Taxonomy" id="1802636"/>
    <lineage>
        <taxon>Bacteria</taxon>
        <taxon>Katanobacteria</taxon>
    </lineage>
</organism>
<proteinExistence type="predicted"/>
<reference evidence="1 2" key="1">
    <citation type="journal article" date="2016" name="Nat. Commun.">
        <title>Thousands of microbial genomes shed light on interconnected biogeochemical processes in an aquifer system.</title>
        <authorList>
            <person name="Anantharaman K."/>
            <person name="Brown C.T."/>
            <person name="Hug L.A."/>
            <person name="Sharon I."/>
            <person name="Castelle C.J."/>
            <person name="Probst A.J."/>
            <person name="Thomas B.C."/>
            <person name="Singh A."/>
            <person name="Wilkins M.J."/>
            <person name="Karaoz U."/>
            <person name="Brodie E.L."/>
            <person name="Williams K.H."/>
            <person name="Hubbard S.S."/>
            <person name="Banfield J.F."/>
        </authorList>
    </citation>
    <scope>NUCLEOTIDE SEQUENCE [LARGE SCALE GENOMIC DNA]</scope>
</reference>
<accession>A0A1F4VZP9</accession>
<evidence type="ECO:0000313" key="1">
    <source>
        <dbReference type="EMBL" id="OGC62667.1"/>
    </source>
</evidence>